<dbReference type="RefSeq" id="WP_165303271.1">
    <property type="nucleotide sequence ID" value="NZ_JAAKZZ010000826.1"/>
</dbReference>
<evidence type="ECO:0000313" key="1">
    <source>
        <dbReference type="EMBL" id="NGO73651.1"/>
    </source>
</evidence>
<reference evidence="1 2" key="1">
    <citation type="submission" date="2020-02" db="EMBL/GenBank/DDBJ databases">
        <title>Whole-genome analyses of novel actinobacteria.</title>
        <authorList>
            <person name="Sahin N."/>
            <person name="Tatar D."/>
        </authorList>
    </citation>
    <scope>NUCLEOTIDE SEQUENCE [LARGE SCALE GENOMIC DNA]</scope>
    <source>
        <strain evidence="1 2">SB3404</strain>
    </source>
</reference>
<accession>A0A6G4XAG7</accession>
<dbReference type="PANTHER" id="PTHR32305">
    <property type="match status" value="1"/>
</dbReference>
<proteinExistence type="predicted"/>
<dbReference type="AlphaFoldDB" id="A0A6G4XAG7"/>
<keyword evidence="2" id="KW-1185">Reference proteome</keyword>
<dbReference type="InterPro" id="IPR053737">
    <property type="entry name" value="Type_II_TA_Toxin"/>
</dbReference>
<feature type="non-terminal residue" evidence="1">
    <location>
        <position position="1"/>
    </location>
</feature>
<dbReference type="EMBL" id="JAAKZZ010000826">
    <property type="protein sequence ID" value="NGO73651.1"/>
    <property type="molecule type" value="Genomic_DNA"/>
</dbReference>
<dbReference type="InterPro" id="IPR050708">
    <property type="entry name" value="T6SS_VgrG/RHS"/>
</dbReference>
<dbReference type="InterPro" id="IPR022385">
    <property type="entry name" value="Rhs_assc_core"/>
</dbReference>
<dbReference type="Gene3D" id="1.20.120.1870">
    <property type="entry name" value="Fic/DOC protein, Fido domain"/>
    <property type="match status" value="1"/>
</dbReference>
<name>A0A6G4XAG7_9ACTN</name>
<protein>
    <submittedName>
        <fullName evidence="1">Type II toxin-antitoxin system death-on-curing family toxin</fullName>
    </submittedName>
</protein>
<sequence>GQYADPETALHYNYFRYYDPETARYLTPDPLGLAPAPNPHGYVGNPLAWVDVLGLESCSDNGGFKVPVTPNEIDRMNEGFDGGTRLHGSPQNTMINASRYESFWEKSAVVIRDIAGSHMYDNGNKRTAVAAVEELMRRNNVTSGPTRDELWSTVSKVSKSNTHDISEIAKVLRGY</sequence>
<evidence type="ECO:0000313" key="2">
    <source>
        <dbReference type="Proteomes" id="UP000477722"/>
    </source>
</evidence>
<gene>
    <name evidence="1" type="ORF">G5C65_36070</name>
</gene>
<dbReference type="NCBIfam" id="TIGR03696">
    <property type="entry name" value="Rhs_assc_core"/>
    <property type="match status" value="1"/>
</dbReference>
<organism evidence="1 2">
    <name type="scientific">Streptomyces boncukensis</name>
    <dbReference type="NCBI Taxonomy" id="2711219"/>
    <lineage>
        <taxon>Bacteria</taxon>
        <taxon>Bacillati</taxon>
        <taxon>Actinomycetota</taxon>
        <taxon>Actinomycetes</taxon>
        <taxon>Kitasatosporales</taxon>
        <taxon>Streptomycetaceae</taxon>
        <taxon>Streptomyces</taxon>
    </lineage>
</organism>
<dbReference type="Gene3D" id="2.180.10.10">
    <property type="entry name" value="RHS repeat-associated core"/>
    <property type="match status" value="1"/>
</dbReference>
<dbReference type="GO" id="GO:0016301">
    <property type="term" value="F:kinase activity"/>
    <property type="evidence" value="ECO:0007669"/>
    <property type="project" value="InterPro"/>
</dbReference>
<dbReference type="NCBIfam" id="TIGR01550">
    <property type="entry name" value="DOC_P1"/>
    <property type="match status" value="1"/>
</dbReference>
<dbReference type="Proteomes" id="UP000477722">
    <property type="component" value="Unassembled WGS sequence"/>
</dbReference>
<dbReference type="PANTHER" id="PTHR32305:SF15">
    <property type="entry name" value="PROTEIN RHSA-RELATED"/>
    <property type="match status" value="1"/>
</dbReference>
<comment type="caution">
    <text evidence="1">The sequence shown here is derived from an EMBL/GenBank/DDBJ whole genome shotgun (WGS) entry which is preliminary data.</text>
</comment>
<dbReference type="InterPro" id="IPR006440">
    <property type="entry name" value="Doc"/>
</dbReference>